<sequence>MTSLISIDIGLRTLSIYKEYFDVDKAKQFKLPKHCYNKLGEATDEMKTYVNNVGKCGHCAFIVKKDLGERKDYFSGKAIMNLFVFLDEIELEGVFDDVDVIVVERQLTKNGIATGLMYYLQSWFMIQYGLFKKIILFPAKNKTRVLGAPLKQEDDNGKVIRVDKAFRKKWSTLRAYQILELRDDQTTIKYIFEENKSKKDDLSDVITQALAYNILKLKKI</sequence>
<name>A0A6C0HDM4_9ZZZZ</name>
<dbReference type="InterPro" id="IPR012337">
    <property type="entry name" value="RNaseH-like_sf"/>
</dbReference>
<reference evidence="1" key="1">
    <citation type="journal article" date="2020" name="Nature">
        <title>Giant virus diversity and host interactions through global metagenomics.</title>
        <authorList>
            <person name="Schulz F."/>
            <person name="Roux S."/>
            <person name="Paez-Espino D."/>
            <person name="Jungbluth S."/>
            <person name="Walsh D.A."/>
            <person name="Denef V.J."/>
            <person name="McMahon K.D."/>
            <person name="Konstantinidis K.T."/>
            <person name="Eloe-Fadrosh E.A."/>
            <person name="Kyrpides N.C."/>
            <person name="Woyke T."/>
        </authorList>
    </citation>
    <scope>NUCLEOTIDE SEQUENCE</scope>
    <source>
        <strain evidence="1">GVMAG-M-3300023179-92</strain>
    </source>
</reference>
<protein>
    <recommendedName>
        <fullName evidence="2">Holliday junction resolvase</fullName>
    </recommendedName>
</protein>
<dbReference type="AlphaFoldDB" id="A0A6C0HDM4"/>
<dbReference type="SUPFAM" id="SSF53098">
    <property type="entry name" value="Ribonuclease H-like"/>
    <property type="match status" value="1"/>
</dbReference>
<evidence type="ECO:0008006" key="2">
    <source>
        <dbReference type="Google" id="ProtNLM"/>
    </source>
</evidence>
<dbReference type="EMBL" id="MN739935">
    <property type="protein sequence ID" value="QHT78688.1"/>
    <property type="molecule type" value="Genomic_DNA"/>
</dbReference>
<proteinExistence type="predicted"/>
<evidence type="ECO:0000313" key="1">
    <source>
        <dbReference type="EMBL" id="QHT78688.1"/>
    </source>
</evidence>
<accession>A0A6C0HDM4</accession>
<organism evidence="1">
    <name type="scientific">viral metagenome</name>
    <dbReference type="NCBI Taxonomy" id="1070528"/>
    <lineage>
        <taxon>unclassified sequences</taxon>
        <taxon>metagenomes</taxon>
        <taxon>organismal metagenomes</taxon>
    </lineage>
</organism>